<name>A0A9N7LQW7_9MYCO</name>
<sequence>MAAELALLAFEGLDWLDDDGDDSVLLLQPTSAAAASVTVAVKVAANVQVFFKASSVRQAQV</sequence>
<evidence type="ECO:0000313" key="2">
    <source>
        <dbReference type="Proteomes" id="UP001058626"/>
    </source>
</evidence>
<proteinExistence type="predicted"/>
<accession>A0A9N7LQW7</accession>
<reference evidence="1" key="1">
    <citation type="submission" date="2022-06" db="EMBL/GenBank/DDBJ databases">
        <title>Complete genome sequence of Mycobacterium pseudoshottsii NJB1907-Z4.</title>
        <authorList>
            <person name="Komine T."/>
            <person name="Fukano H."/>
            <person name="Wada S."/>
        </authorList>
    </citation>
    <scope>NUCLEOTIDE SEQUENCE</scope>
    <source>
        <strain evidence="1">NJB1907-Z4</strain>
    </source>
</reference>
<keyword evidence="2" id="KW-1185">Reference proteome</keyword>
<protein>
    <submittedName>
        <fullName evidence="1">Uncharacterized protein</fullName>
    </submittedName>
</protein>
<dbReference type="AlphaFoldDB" id="A0A9N7LQW7"/>
<organism evidence="1 2">
    <name type="scientific">Mycobacterium pseudoshottsii</name>
    <dbReference type="NCBI Taxonomy" id="265949"/>
    <lineage>
        <taxon>Bacteria</taxon>
        <taxon>Bacillati</taxon>
        <taxon>Actinomycetota</taxon>
        <taxon>Actinomycetes</taxon>
        <taxon>Mycobacteriales</taxon>
        <taxon>Mycobacteriaceae</taxon>
        <taxon>Mycobacterium</taxon>
        <taxon>Mycobacterium ulcerans group</taxon>
    </lineage>
</organism>
<gene>
    <name evidence="1" type="ORF">NJB1907Z4_C26460</name>
</gene>
<dbReference type="Proteomes" id="UP001058626">
    <property type="component" value="Chromosome"/>
</dbReference>
<dbReference type="EMBL" id="AP026367">
    <property type="protein sequence ID" value="BDN82431.1"/>
    <property type="molecule type" value="Genomic_DNA"/>
</dbReference>
<evidence type="ECO:0000313" key="1">
    <source>
        <dbReference type="EMBL" id="BDN82431.1"/>
    </source>
</evidence>